<dbReference type="PANTHER" id="PTHR47992">
    <property type="entry name" value="PROTEIN PHOSPHATASE"/>
    <property type="match status" value="1"/>
</dbReference>
<evidence type="ECO:0000256" key="3">
    <source>
        <dbReference type="ARBA" id="ARBA00022912"/>
    </source>
</evidence>
<sequence>MDDELEDKVLYQTYASYMKFLSKFALGIPTLNSSASYTWKVLRLYLTKPEVIICGLLLVLLIVYLQAVDVWSRDVVGRIQKTLGYSTRASKLQLLTTYSEKLSWEVKKNASACFAIQGRRPRMEDRFIVEENVSDTGIALFAIFDGHAGDYAADYAKDVLMKSVSRKIVDAHGIMHGKAVETPEKKIEKKPEEADENKENIAVDKNSLAQRRSSFRKSYSSFTEDCLQKGNCKEEPDIYNLNALCRPLNKEAFLAQNAAVQKTERPQVLDPKCYIDGGKINYGKLLTDEVLAADYDLVEAAKKIKNFAGTTALIAVLDGTRLVVANVGDSRGVMCDSKGNAIPLSFDHKPQQVREKRRIQEAGGFVAFNGVWRVAGILATSRAMGDYPLKDKKLVIADPDILTFNLADHKPMFIILASDGLWDTFSNEEAVSFIKERLDEPHFGAKALTMQSYYRGSVDNISVLVVVFKNGAFRVASGSD</sequence>
<dbReference type="InterPro" id="IPR000222">
    <property type="entry name" value="PP2C_BS"/>
</dbReference>
<dbReference type="SMART" id="SM00332">
    <property type="entry name" value="PP2Cc"/>
    <property type="match status" value="1"/>
</dbReference>
<accession>A0A6B2EEQ8</accession>
<evidence type="ECO:0000256" key="4">
    <source>
        <dbReference type="RuleBase" id="RU003465"/>
    </source>
</evidence>
<organism evidence="8">
    <name type="scientific">Phlebotomus kandelakii</name>
    <dbReference type="NCBI Taxonomy" id="1109342"/>
    <lineage>
        <taxon>Eukaryota</taxon>
        <taxon>Metazoa</taxon>
        <taxon>Ecdysozoa</taxon>
        <taxon>Arthropoda</taxon>
        <taxon>Hexapoda</taxon>
        <taxon>Insecta</taxon>
        <taxon>Pterygota</taxon>
        <taxon>Neoptera</taxon>
        <taxon>Endopterygota</taxon>
        <taxon>Diptera</taxon>
        <taxon>Nematocera</taxon>
        <taxon>Psychodoidea</taxon>
        <taxon>Psychodidae</taxon>
        <taxon>Phlebotomus</taxon>
        <taxon>Larroussius</taxon>
    </lineage>
</organism>
<keyword evidence="1" id="KW-0479">Metal-binding</keyword>
<feature type="transmembrane region" description="Helical" evidence="6">
    <location>
        <begin position="20"/>
        <end position="39"/>
    </location>
</feature>
<keyword evidence="6" id="KW-1133">Transmembrane helix</keyword>
<evidence type="ECO:0000259" key="7">
    <source>
        <dbReference type="PROSITE" id="PS51746"/>
    </source>
</evidence>
<name>A0A6B2EEQ8_9DIPT</name>
<evidence type="ECO:0000256" key="1">
    <source>
        <dbReference type="ARBA" id="ARBA00022723"/>
    </source>
</evidence>
<comment type="similarity">
    <text evidence="4">Belongs to the PP2C family.</text>
</comment>
<dbReference type="InterPro" id="IPR036457">
    <property type="entry name" value="PPM-type-like_dom_sf"/>
</dbReference>
<reference evidence="8" key="1">
    <citation type="submission" date="2019-10" db="EMBL/GenBank/DDBJ databases">
        <title>Short sand fly seasons in Tbilisi, Georgia, hinder development of host immunity to saliva of the visceral leishmaniasis vector Phlebotomus kandelakii.</title>
        <authorList>
            <person name="Oliveira F."/>
            <person name="Giorgobiani E."/>
            <person name="Guimaraes-Costa A.B."/>
            <person name="Abdeladhim M."/>
            <person name="Oristian J."/>
            <person name="Tskhvaradze L."/>
            <person name="Tsertsvadze N."/>
            <person name="Zakalashvili M."/>
            <person name="Valenzuela J.G."/>
            <person name="Kamhawi S."/>
        </authorList>
    </citation>
    <scope>NUCLEOTIDE SEQUENCE</scope>
    <source>
        <strain evidence="8">Wild-capture in Tbilisi</strain>
        <tissue evidence="8">Salivary glands</tissue>
    </source>
</reference>
<proteinExistence type="inferred from homology"/>
<dbReference type="SUPFAM" id="SSF81606">
    <property type="entry name" value="PP2C-like"/>
    <property type="match status" value="1"/>
</dbReference>
<feature type="compositionally biased region" description="Basic and acidic residues" evidence="5">
    <location>
        <begin position="182"/>
        <end position="202"/>
    </location>
</feature>
<dbReference type="Gene3D" id="3.60.40.10">
    <property type="entry name" value="PPM-type phosphatase domain"/>
    <property type="match status" value="1"/>
</dbReference>
<evidence type="ECO:0000256" key="2">
    <source>
        <dbReference type="ARBA" id="ARBA00022801"/>
    </source>
</evidence>
<keyword evidence="6" id="KW-0812">Transmembrane</keyword>
<dbReference type="InterPro" id="IPR001932">
    <property type="entry name" value="PPM-type_phosphatase-like_dom"/>
</dbReference>
<keyword evidence="6" id="KW-0472">Membrane</keyword>
<protein>
    <submittedName>
        <fullName evidence="8">Protein phosphatase type 2c</fullName>
    </submittedName>
</protein>
<feature type="region of interest" description="Disordered" evidence="5">
    <location>
        <begin position="182"/>
        <end position="203"/>
    </location>
</feature>
<dbReference type="GO" id="GO:0046872">
    <property type="term" value="F:metal ion binding"/>
    <property type="evidence" value="ECO:0007669"/>
    <property type="project" value="UniProtKB-KW"/>
</dbReference>
<feature type="domain" description="PPM-type phosphatase" evidence="7">
    <location>
        <begin position="110"/>
        <end position="468"/>
    </location>
</feature>
<evidence type="ECO:0000256" key="6">
    <source>
        <dbReference type="SAM" id="Phobius"/>
    </source>
</evidence>
<dbReference type="EMBL" id="GIFK01003932">
    <property type="protein sequence ID" value="NBJ61635.1"/>
    <property type="molecule type" value="Transcribed_RNA"/>
</dbReference>
<evidence type="ECO:0000256" key="5">
    <source>
        <dbReference type="SAM" id="MobiDB-lite"/>
    </source>
</evidence>
<keyword evidence="3 4" id="KW-0904">Protein phosphatase</keyword>
<dbReference type="AlphaFoldDB" id="A0A6B2EEQ8"/>
<dbReference type="PROSITE" id="PS51746">
    <property type="entry name" value="PPM_2"/>
    <property type="match status" value="1"/>
</dbReference>
<dbReference type="Pfam" id="PF00481">
    <property type="entry name" value="PP2C"/>
    <property type="match status" value="1"/>
</dbReference>
<dbReference type="GO" id="GO:0004722">
    <property type="term" value="F:protein serine/threonine phosphatase activity"/>
    <property type="evidence" value="ECO:0007669"/>
    <property type="project" value="InterPro"/>
</dbReference>
<keyword evidence="2 4" id="KW-0378">Hydrolase</keyword>
<evidence type="ECO:0000313" key="8">
    <source>
        <dbReference type="EMBL" id="NBJ61635.1"/>
    </source>
</evidence>
<feature type="transmembrane region" description="Helical" evidence="6">
    <location>
        <begin position="51"/>
        <end position="71"/>
    </location>
</feature>
<dbReference type="CDD" id="cd00143">
    <property type="entry name" value="PP2Cc"/>
    <property type="match status" value="1"/>
</dbReference>
<dbReference type="InterPro" id="IPR015655">
    <property type="entry name" value="PP2C"/>
</dbReference>
<dbReference type="PROSITE" id="PS01032">
    <property type="entry name" value="PPM_1"/>
    <property type="match status" value="1"/>
</dbReference>